<dbReference type="CDD" id="cd06257">
    <property type="entry name" value="DnaJ"/>
    <property type="match status" value="1"/>
</dbReference>
<keyword evidence="1" id="KW-0472">Membrane</keyword>
<dbReference type="SMART" id="SM00271">
    <property type="entry name" value="DnaJ"/>
    <property type="match status" value="1"/>
</dbReference>
<evidence type="ECO:0000313" key="4">
    <source>
        <dbReference type="Proteomes" id="UP001633002"/>
    </source>
</evidence>
<dbReference type="PANTHER" id="PTHR45283:SF1">
    <property type="entry name" value="NAD(P)H-QUINONE OXIDOREDUCTASE SUBUNIT T, CHLOROPLASTIC"/>
    <property type="match status" value="1"/>
</dbReference>
<feature type="transmembrane region" description="Helical" evidence="1">
    <location>
        <begin position="135"/>
        <end position="156"/>
    </location>
</feature>
<evidence type="ECO:0000259" key="2">
    <source>
        <dbReference type="PROSITE" id="PS50076"/>
    </source>
</evidence>
<comment type="caution">
    <text evidence="3">The sequence shown here is derived from an EMBL/GenBank/DDBJ whole genome shotgun (WGS) entry which is preliminary data.</text>
</comment>
<keyword evidence="1" id="KW-0812">Transmembrane</keyword>
<dbReference type="Pfam" id="PF00226">
    <property type="entry name" value="DnaJ"/>
    <property type="match status" value="1"/>
</dbReference>
<gene>
    <name evidence="3" type="ORF">R1sor_000719</name>
</gene>
<sequence length="161" mass="18198">MGLLFQAADSHYRYLGLTLNADTEEIKAAYRKLSKAYHPDMTSLPLEIAAQKFVRLKEAYTVLNNEEERRFYDWQLAQEVSRRQGGRFVWPYEGSTSMKNDGSNISEVWDPDNNSKEPVDRLGGANMELSDQAQAALAFDFFALLVSIVAIVIAVLKQSQS</sequence>
<dbReference type="InterPro" id="IPR036869">
    <property type="entry name" value="J_dom_sf"/>
</dbReference>
<reference evidence="3 4" key="1">
    <citation type="submission" date="2024-09" db="EMBL/GenBank/DDBJ databases">
        <title>Chromosome-scale assembly of Riccia sorocarpa.</title>
        <authorList>
            <person name="Paukszto L."/>
        </authorList>
    </citation>
    <scope>NUCLEOTIDE SEQUENCE [LARGE SCALE GENOMIC DNA]</scope>
    <source>
        <strain evidence="3">LP-2024</strain>
        <tissue evidence="3">Aerial parts of the thallus</tissue>
    </source>
</reference>
<protein>
    <recommendedName>
        <fullName evidence="2">J domain-containing protein</fullName>
    </recommendedName>
</protein>
<dbReference type="PROSITE" id="PS50076">
    <property type="entry name" value="DNAJ_2"/>
    <property type="match status" value="1"/>
</dbReference>
<evidence type="ECO:0000256" key="1">
    <source>
        <dbReference type="SAM" id="Phobius"/>
    </source>
</evidence>
<evidence type="ECO:0000313" key="3">
    <source>
        <dbReference type="EMBL" id="KAL3682697.1"/>
    </source>
</evidence>
<dbReference type="Proteomes" id="UP001633002">
    <property type="component" value="Unassembled WGS sequence"/>
</dbReference>
<proteinExistence type="predicted"/>
<feature type="domain" description="J" evidence="2">
    <location>
        <begin position="10"/>
        <end position="76"/>
    </location>
</feature>
<dbReference type="Gene3D" id="1.10.287.110">
    <property type="entry name" value="DnaJ domain"/>
    <property type="match status" value="1"/>
</dbReference>
<dbReference type="InterPro" id="IPR044618">
    <property type="entry name" value="NdhT-like"/>
</dbReference>
<dbReference type="PANTHER" id="PTHR45283">
    <property type="entry name" value="NAD(P)H-QUINONE OXIDOREDUCTASE SUBUNIT T, CHLOROPLASTIC"/>
    <property type="match status" value="1"/>
</dbReference>
<dbReference type="PRINTS" id="PR00625">
    <property type="entry name" value="JDOMAIN"/>
</dbReference>
<dbReference type="AlphaFoldDB" id="A0ABD3GTW9"/>
<organism evidence="3 4">
    <name type="scientific">Riccia sorocarpa</name>
    <dbReference type="NCBI Taxonomy" id="122646"/>
    <lineage>
        <taxon>Eukaryota</taxon>
        <taxon>Viridiplantae</taxon>
        <taxon>Streptophyta</taxon>
        <taxon>Embryophyta</taxon>
        <taxon>Marchantiophyta</taxon>
        <taxon>Marchantiopsida</taxon>
        <taxon>Marchantiidae</taxon>
        <taxon>Marchantiales</taxon>
        <taxon>Ricciaceae</taxon>
        <taxon>Riccia</taxon>
    </lineage>
</organism>
<dbReference type="InterPro" id="IPR001623">
    <property type="entry name" value="DnaJ_domain"/>
</dbReference>
<dbReference type="EMBL" id="JBJQOH010000006">
    <property type="protein sequence ID" value="KAL3682697.1"/>
    <property type="molecule type" value="Genomic_DNA"/>
</dbReference>
<accession>A0ABD3GTW9</accession>
<keyword evidence="1" id="KW-1133">Transmembrane helix</keyword>
<dbReference type="SUPFAM" id="SSF46565">
    <property type="entry name" value="Chaperone J-domain"/>
    <property type="match status" value="1"/>
</dbReference>
<keyword evidence="4" id="KW-1185">Reference proteome</keyword>
<name>A0ABD3GTW9_9MARC</name>